<reference evidence="2 3" key="1">
    <citation type="journal article" date="2021" name="Environ. Microbiol.">
        <title>Gene family expansions and transcriptome signatures uncover fungal adaptations to wood decay.</title>
        <authorList>
            <person name="Hage H."/>
            <person name="Miyauchi S."/>
            <person name="Viragh M."/>
            <person name="Drula E."/>
            <person name="Min B."/>
            <person name="Chaduli D."/>
            <person name="Navarro D."/>
            <person name="Favel A."/>
            <person name="Norest M."/>
            <person name="Lesage-Meessen L."/>
            <person name="Balint B."/>
            <person name="Merenyi Z."/>
            <person name="de Eugenio L."/>
            <person name="Morin E."/>
            <person name="Martinez A.T."/>
            <person name="Baldrian P."/>
            <person name="Stursova M."/>
            <person name="Martinez M.J."/>
            <person name="Novotny C."/>
            <person name="Magnuson J.K."/>
            <person name="Spatafora J.W."/>
            <person name="Maurice S."/>
            <person name="Pangilinan J."/>
            <person name="Andreopoulos W."/>
            <person name="LaButti K."/>
            <person name="Hundley H."/>
            <person name="Na H."/>
            <person name="Kuo A."/>
            <person name="Barry K."/>
            <person name="Lipzen A."/>
            <person name="Henrissat B."/>
            <person name="Riley R."/>
            <person name="Ahrendt S."/>
            <person name="Nagy L.G."/>
            <person name="Grigoriev I.V."/>
            <person name="Martin F."/>
            <person name="Rosso M.N."/>
        </authorList>
    </citation>
    <scope>NUCLEOTIDE SEQUENCE [LARGE SCALE GENOMIC DNA]</scope>
    <source>
        <strain evidence="2 3">CIRM-BRFM 1785</strain>
    </source>
</reference>
<evidence type="ECO:0000313" key="2">
    <source>
        <dbReference type="EMBL" id="KAH9836543.1"/>
    </source>
</evidence>
<name>A0ABQ8KFJ3_9APHY</name>
<feature type="compositionally biased region" description="Low complexity" evidence="1">
    <location>
        <begin position="645"/>
        <end position="662"/>
    </location>
</feature>
<feature type="compositionally biased region" description="Polar residues" evidence="1">
    <location>
        <begin position="36"/>
        <end position="54"/>
    </location>
</feature>
<organism evidence="2 3">
    <name type="scientific">Rhodofomes roseus</name>
    <dbReference type="NCBI Taxonomy" id="34475"/>
    <lineage>
        <taxon>Eukaryota</taxon>
        <taxon>Fungi</taxon>
        <taxon>Dikarya</taxon>
        <taxon>Basidiomycota</taxon>
        <taxon>Agaricomycotina</taxon>
        <taxon>Agaricomycetes</taxon>
        <taxon>Polyporales</taxon>
        <taxon>Rhodofomes</taxon>
    </lineage>
</organism>
<evidence type="ECO:0000256" key="1">
    <source>
        <dbReference type="SAM" id="MobiDB-lite"/>
    </source>
</evidence>
<feature type="region of interest" description="Disordered" evidence="1">
    <location>
        <begin position="642"/>
        <end position="662"/>
    </location>
</feature>
<protein>
    <submittedName>
        <fullName evidence="2">Uncharacterized protein</fullName>
    </submittedName>
</protein>
<dbReference type="RefSeq" id="XP_047778781.1">
    <property type="nucleotide sequence ID" value="XM_047920600.1"/>
</dbReference>
<gene>
    <name evidence="2" type="ORF">C8Q71DRAFT_708142</name>
</gene>
<proteinExistence type="predicted"/>
<dbReference type="GeneID" id="72001332"/>
<dbReference type="Proteomes" id="UP000814176">
    <property type="component" value="Unassembled WGS sequence"/>
</dbReference>
<keyword evidence="3" id="KW-1185">Reference proteome</keyword>
<evidence type="ECO:0000313" key="3">
    <source>
        <dbReference type="Proteomes" id="UP000814176"/>
    </source>
</evidence>
<accession>A0ABQ8KFJ3</accession>
<feature type="region of interest" description="Disordered" evidence="1">
    <location>
        <begin position="722"/>
        <end position="758"/>
    </location>
</feature>
<sequence>MARATRSAGQPDKDKAQDTAPAPRKGGSKKRKRISNADNGEQPATKQQRTSESQEPPELASEQLDTEPTDALGSGDVPIDSADAENILLVLESIDTQGLLDRVFPLSTESAEPTSGETTSTPTPSSSTQTYSFRTLLKDSSQYPLRVLRSAVQHLFPISSHPRSRPSEPAAQQLRFCRLALALLDQASFHSVPTPLEAQSIFPTLFQPPSADGEAVEEEDKPAPLTTIASRKRKYALVQHLPTGDWWSSLNSDFTLPSEGKALTDLPTGHAELAAILPSASTSSSARTKTLAEYVRPNTASATLQLPGLRRVSCGKFLDYGPYASFAPTFDQDGTEVGRYALGDLIWRQRQEATLKEKARGKRKAIEALRAADADNAIIMGEETARSVRASGQHDEDEDAEELDKALESLVSAEEVARIKAALGSLEMEQAVQELLDKNARAMLRLQRLQRLRLGAEGGGSSTVEEGSEEWDTAQAILDSLSLLASLRPRSSSDPDSNPPLVPPASVLRTLQRSLPLEGTEGWYGTLPATRATALRDDTTVHIKPGAEATAAPTTTTTVAVPVTPAKPAATPTTPYTPYSYNYQTSQYRGAYQYTPGQGGSYYPNPSGTATSSYYPGSQYGTQGQYAYPSYYQYQQTAPGQVQASTSGGVTPGQTTPQPGATPTTMATNYASFFASSAQAQAQQPQRAVANTVTGSAAKPYQAGTWTGAQGTSGHIAPLPAHLRSTAAGAGGSQPGTPGSSTPYSYYGNYQPTTPAAR</sequence>
<feature type="compositionally biased region" description="Low complexity" evidence="1">
    <location>
        <begin position="735"/>
        <end position="748"/>
    </location>
</feature>
<comment type="caution">
    <text evidence="2">The sequence shown here is derived from an EMBL/GenBank/DDBJ whole genome shotgun (WGS) entry which is preliminary data.</text>
</comment>
<feature type="region of interest" description="Disordered" evidence="1">
    <location>
        <begin position="108"/>
        <end position="129"/>
    </location>
</feature>
<dbReference type="EMBL" id="JADCUA010000010">
    <property type="protein sequence ID" value="KAH9836543.1"/>
    <property type="molecule type" value="Genomic_DNA"/>
</dbReference>
<feature type="region of interest" description="Disordered" evidence="1">
    <location>
        <begin position="1"/>
        <end position="79"/>
    </location>
</feature>